<feature type="transmembrane region" description="Helical" evidence="1">
    <location>
        <begin position="140"/>
        <end position="161"/>
    </location>
</feature>
<reference evidence="2" key="2">
    <citation type="journal article" date="2020" name="Nat. Commun.">
        <title>Large-scale genome sequencing of mycorrhizal fungi provides insights into the early evolution of symbiotic traits.</title>
        <authorList>
            <person name="Miyauchi S."/>
            <person name="Kiss E."/>
            <person name="Kuo A."/>
            <person name="Drula E."/>
            <person name="Kohler A."/>
            <person name="Sanchez-Garcia M."/>
            <person name="Morin E."/>
            <person name="Andreopoulos B."/>
            <person name="Barry K.W."/>
            <person name="Bonito G."/>
            <person name="Buee M."/>
            <person name="Carver A."/>
            <person name="Chen C."/>
            <person name="Cichocki N."/>
            <person name="Clum A."/>
            <person name="Culley D."/>
            <person name="Crous P.W."/>
            <person name="Fauchery L."/>
            <person name="Girlanda M."/>
            <person name="Hayes R.D."/>
            <person name="Keri Z."/>
            <person name="LaButti K."/>
            <person name="Lipzen A."/>
            <person name="Lombard V."/>
            <person name="Magnuson J."/>
            <person name="Maillard F."/>
            <person name="Murat C."/>
            <person name="Nolan M."/>
            <person name="Ohm R.A."/>
            <person name="Pangilinan J."/>
            <person name="Pereira M.F."/>
            <person name="Perotto S."/>
            <person name="Peter M."/>
            <person name="Pfister S."/>
            <person name="Riley R."/>
            <person name="Sitrit Y."/>
            <person name="Stielow J.B."/>
            <person name="Szollosi G."/>
            <person name="Zifcakova L."/>
            <person name="Stursova M."/>
            <person name="Spatafora J.W."/>
            <person name="Tedersoo L."/>
            <person name="Vaario L.M."/>
            <person name="Yamada A."/>
            <person name="Yan M."/>
            <person name="Wang P."/>
            <person name="Xu J."/>
            <person name="Bruns T."/>
            <person name="Baldrian P."/>
            <person name="Vilgalys R."/>
            <person name="Dunand C."/>
            <person name="Henrissat B."/>
            <person name="Grigoriev I.V."/>
            <person name="Hibbett D."/>
            <person name="Nagy L.G."/>
            <person name="Martin F.M."/>
        </authorList>
    </citation>
    <scope>NUCLEOTIDE SEQUENCE</scope>
    <source>
        <strain evidence="2">BED1</strain>
    </source>
</reference>
<name>A0AAD4C5S2_BOLED</name>
<sequence>MHLQLGSVLESAYCLPIMEMGTWYQIPAFEAYAIYSPRMFDPLVNSHFRYVNSLLGMGLSFCNVTRLQAQYAGGTPLAHYTSTPSLLTRGQMEHAVSRIAAQFIWFAGKLGSTGGGFDRQTAESEITQLILRWRLNINPLPVIAALCASVVLFAVVICMLWDQPSRPGVLSSAGVLGIMWLGSRPQSQMLRDHLREKQNPSVDSLRASSMFKSVFSARPARAHVLNREDSSKCYTAAPSDELGTHASSSGCPDSLEQGAYLTDSQTCSNLPVWS</sequence>
<keyword evidence="1" id="KW-1133">Transmembrane helix</keyword>
<evidence type="ECO:0000256" key="1">
    <source>
        <dbReference type="SAM" id="Phobius"/>
    </source>
</evidence>
<dbReference type="EMBL" id="WHUW01000003">
    <property type="protein sequence ID" value="KAF8449313.1"/>
    <property type="molecule type" value="Genomic_DNA"/>
</dbReference>
<organism evidence="2 3">
    <name type="scientific">Boletus edulis BED1</name>
    <dbReference type="NCBI Taxonomy" id="1328754"/>
    <lineage>
        <taxon>Eukaryota</taxon>
        <taxon>Fungi</taxon>
        <taxon>Dikarya</taxon>
        <taxon>Basidiomycota</taxon>
        <taxon>Agaricomycotina</taxon>
        <taxon>Agaricomycetes</taxon>
        <taxon>Agaricomycetidae</taxon>
        <taxon>Boletales</taxon>
        <taxon>Boletineae</taxon>
        <taxon>Boletaceae</taxon>
        <taxon>Boletoideae</taxon>
        <taxon>Boletus</taxon>
    </lineage>
</organism>
<keyword evidence="1" id="KW-0472">Membrane</keyword>
<dbReference type="AlphaFoldDB" id="A0AAD4C5S2"/>
<protein>
    <submittedName>
        <fullName evidence="2">Uncharacterized protein</fullName>
    </submittedName>
</protein>
<evidence type="ECO:0000313" key="3">
    <source>
        <dbReference type="Proteomes" id="UP001194468"/>
    </source>
</evidence>
<keyword evidence="1" id="KW-0812">Transmembrane</keyword>
<keyword evidence="3" id="KW-1185">Reference proteome</keyword>
<accession>A0AAD4C5S2</accession>
<gene>
    <name evidence="2" type="ORF">L210DRAFT_2658380</name>
</gene>
<comment type="caution">
    <text evidence="2">The sequence shown here is derived from an EMBL/GenBank/DDBJ whole genome shotgun (WGS) entry which is preliminary data.</text>
</comment>
<evidence type="ECO:0000313" key="2">
    <source>
        <dbReference type="EMBL" id="KAF8449313.1"/>
    </source>
</evidence>
<dbReference type="Proteomes" id="UP001194468">
    <property type="component" value="Unassembled WGS sequence"/>
</dbReference>
<proteinExistence type="predicted"/>
<reference evidence="2" key="1">
    <citation type="submission" date="2019-10" db="EMBL/GenBank/DDBJ databases">
        <authorList>
            <consortium name="DOE Joint Genome Institute"/>
            <person name="Kuo A."/>
            <person name="Miyauchi S."/>
            <person name="Kiss E."/>
            <person name="Drula E."/>
            <person name="Kohler A."/>
            <person name="Sanchez-Garcia M."/>
            <person name="Andreopoulos B."/>
            <person name="Barry K.W."/>
            <person name="Bonito G."/>
            <person name="Buee M."/>
            <person name="Carver A."/>
            <person name="Chen C."/>
            <person name="Cichocki N."/>
            <person name="Clum A."/>
            <person name="Culley D."/>
            <person name="Crous P.W."/>
            <person name="Fauchery L."/>
            <person name="Girlanda M."/>
            <person name="Hayes R."/>
            <person name="Keri Z."/>
            <person name="LaButti K."/>
            <person name="Lipzen A."/>
            <person name="Lombard V."/>
            <person name="Magnuson J."/>
            <person name="Maillard F."/>
            <person name="Morin E."/>
            <person name="Murat C."/>
            <person name="Nolan M."/>
            <person name="Ohm R."/>
            <person name="Pangilinan J."/>
            <person name="Pereira M."/>
            <person name="Perotto S."/>
            <person name="Peter M."/>
            <person name="Riley R."/>
            <person name="Sitrit Y."/>
            <person name="Stielow B."/>
            <person name="Szollosi G."/>
            <person name="Zifcakova L."/>
            <person name="Stursova M."/>
            <person name="Spatafora J.W."/>
            <person name="Tedersoo L."/>
            <person name="Vaario L.-M."/>
            <person name="Yamada A."/>
            <person name="Yan M."/>
            <person name="Wang P."/>
            <person name="Xu J."/>
            <person name="Bruns T."/>
            <person name="Baldrian P."/>
            <person name="Vilgalys R."/>
            <person name="Henrissat B."/>
            <person name="Grigoriev I.V."/>
            <person name="Hibbett D."/>
            <person name="Nagy L.G."/>
            <person name="Martin F.M."/>
        </authorList>
    </citation>
    <scope>NUCLEOTIDE SEQUENCE</scope>
    <source>
        <strain evidence="2">BED1</strain>
    </source>
</reference>